<dbReference type="PANTHER" id="PTHR15549">
    <property type="entry name" value="PAIRED IMMUNOGLOBULIN-LIKE TYPE 2 RECEPTOR"/>
    <property type="match status" value="1"/>
</dbReference>
<dbReference type="Pfam" id="PF21314">
    <property type="entry name" value="TM_ErbB1"/>
    <property type="match status" value="1"/>
</dbReference>
<dbReference type="InterPro" id="IPR051694">
    <property type="entry name" value="Immunoregulatory_rcpt-like"/>
</dbReference>
<keyword evidence="12" id="KW-1185">Reference proteome</keyword>
<keyword evidence="2" id="KW-0597">Phosphoprotein</keyword>
<dbReference type="EMBL" id="QGDH01000135">
    <property type="protein sequence ID" value="RAR05345.1"/>
    <property type="molecule type" value="Genomic_DNA"/>
</dbReference>
<gene>
    <name evidence="11" type="ORF">DDE83_007421</name>
</gene>
<evidence type="ECO:0000256" key="6">
    <source>
        <dbReference type="ARBA" id="ARBA00022989"/>
    </source>
</evidence>
<protein>
    <recommendedName>
        <fullName evidence="10">Epidermal growth factor receptor-like transmembrane-juxtamembrane segment domain-containing protein</fullName>
    </recommendedName>
</protein>
<keyword evidence="5" id="KW-0067">ATP-binding</keyword>
<dbReference type="Proteomes" id="UP000249619">
    <property type="component" value="Unassembled WGS sequence"/>
</dbReference>
<evidence type="ECO:0000313" key="11">
    <source>
        <dbReference type="EMBL" id="RAR05345.1"/>
    </source>
</evidence>
<proteinExistence type="predicted"/>
<organism evidence="11 12">
    <name type="scientific">Stemphylium lycopersici</name>
    <name type="common">Tomato gray leaf spot disease fungus</name>
    <name type="synonym">Thyrospora lycopersici</name>
    <dbReference type="NCBI Taxonomy" id="183478"/>
    <lineage>
        <taxon>Eukaryota</taxon>
        <taxon>Fungi</taxon>
        <taxon>Dikarya</taxon>
        <taxon>Ascomycota</taxon>
        <taxon>Pezizomycotina</taxon>
        <taxon>Dothideomycetes</taxon>
        <taxon>Pleosporomycetidae</taxon>
        <taxon>Pleosporales</taxon>
        <taxon>Pleosporineae</taxon>
        <taxon>Pleosporaceae</taxon>
        <taxon>Stemphylium</taxon>
    </lineage>
</organism>
<dbReference type="InterPro" id="IPR049328">
    <property type="entry name" value="TM_ErbB1"/>
</dbReference>
<dbReference type="GO" id="GO:0016020">
    <property type="term" value="C:membrane"/>
    <property type="evidence" value="ECO:0007669"/>
    <property type="project" value="UniProtKB-SubCell"/>
</dbReference>
<sequence>MAMPRAAFICFFALLAVICTVRGSTIATFTDAECQKSFQNVNAENGYPSGICSRLAEQGRYGSFQVVALDEGCSATIYGSDSEPYVPCSSTVLEFAQIATCYNTSWVYYSIDTCTPPSSASPSPTLSPPKKDNGPNTGAIAGGVVGGVGGAAVIALAAFFFLRRRKRQPSQQRADGTQEAGGIFLNELPHAPAKSELDNKDVLPLQELGRNSVYIPPVELQANEVGANEVPDSQILPGEK</sequence>
<evidence type="ECO:0000256" key="4">
    <source>
        <dbReference type="ARBA" id="ARBA00022741"/>
    </source>
</evidence>
<comment type="subcellular location">
    <subcellularLocation>
        <location evidence="1">Membrane</location>
        <topology evidence="1">Single-pass membrane protein</topology>
    </subcellularLocation>
</comment>
<keyword evidence="6 8" id="KW-1133">Transmembrane helix</keyword>
<feature type="signal peptide" evidence="9">
    <location>
        <begin position="1"/>
        <end position="23"/>
    </location>
</feature>
<dbReference type="STRING" id="183478.A0A364MW69"/>
<feature type="domain" description="Epidermal growth factor receptor-like transmembrane-juxtamembrane segment" evidence="10">
    <location>
        <begin position="140"/>
        <end position="166"/>
    </location>
</feature>
<comment type="caution">
    <text evidence="11">The sequence shown here is derived from an EMBL/GenBank/DDBJ whole genome shotgun (WGS) entry which is preliminary data.</text>
</comment>
<keyword evidence="3 8" id="KW-0812">Transmembrane</keyword>
<evidence type="ECO:0000259" key="10">
    <source>
        <dbReference type="Pfam" id="PF21314"/>
    </source>
</evidence>
<keyword evidence="9" id="KW-0732">Signal</keyword>
<evidence type="ECO:0000256" key="8">
    <source>
        <dbReference type="SAM" id="Phobius"/>
    </source>
</evidence>
<evidence type="ECO:0000256" key="3">
    <source>
        <dbReference type="ARBA" id="ARBA00022692"/>
    </source>
</evidence>
<accession>A0A364MW69</accession>
<reference evidence="12" key="1">
    <citation type="submission" date="2018-05" db="EMBL/GenBank/DDBJ databases">
        <title>Draft genome sequence of Stemphylium lycopersici strain CIDEFI 213.</title>
        <authorList>
            <person name="Medina R."/>
            <person name="Franco M.E.E."/>
            <person name="Lucentini C.G."/>
            <person name="Saparrat M.C.N."/>
            <person name="Balatti P.A."/>
        </authorList>
    </citation>
    <scope>NUCLEOTIDE SEQUENCE [LARGE SCALE GENOMIC DNA]</scope>
    <source>
        <strain evidence="12">CIDEFI 213</strain>
    </source>
</reference>
<dbReference type="PANTHER" id="PTHR15549:SF26">
    <property type="entry name" value="AXIAL BUDDING PATTERN PROTEIN 2-RELATED"/>
    <property type="match status" value="1"/>
</dbReference>
<feature type="chain" id="PRO_5016602495" description="Epidermal growth factor receptor-like transmembrane-juxtamembrane segment domain-containing protein" evidence="9">
    <location>
        <begin position="24"/>
        <end position="240"/>
    </location>
</feature>
<dbReference type="GO" id="GO:0005524">
    <property type="term" value="F:ATP binding"/>
    <property type="evidence" value="ECO:0007669"/>
    <property type="project" value="UniProtKB-KW"/>
</dbReference>
<dbReference type="NCBIfam" id="TIGR01167">
    <property type="entry name" value="LPXTG_anchor"/>
    <property type="match status" value="1"/>
</dbReference>
<keyword evidence="4" id="KW-0547">Nucleotide-binding</keyword>
<evidence type="ECO:0000313" key="12">
    <source>
        <dbReference type="Proteomes" id="UP000249619"/>
    </source>
</evidence>
<name>A0A364MW69_STELY</name>
<evidence type="ECO:0000256" key="5">
    <source>
        <dbReference type="ARBA" id="ARBA00022840"/>
    </source>
</evidence>
<dbReference type="GO" id="GO:0071944">
    <property type="term" value="C:cell periphery"/>
    <property type="evidence" value="ECO:0007669"/>
    <property type="project" value="UniProtKB-ARBA"/>
</dbReference>
<dbReference type="AlphaFoldDB" id="A0A364MW69"/>
<feature type="transmembrane region" description="Helical" evidence="8">
    <location>
        <begin position="139"/>
        <end position="162"/>
    </location>
</feature>
<evidence type="ECO:0000256" key="7">
    <source>
        <dbReference type="ARBA" id="ARBA00023136"/>
    </source>
</evidence>
<keyword evidence="7 8" id="KW-0472">Membrane</keyword>
<evidence type="ECO:0000256" key="2">
    <source>
        <dbReference type="ARBA" id="ARBA00022553"/>
    </source>
</evidence>
<evidence type="ECO:0000256" key="1">
    <source>
        <dbReference type="ARBA" id="ARBA00004167"/>
    </source>
</evidence>
<evidence type="ECO:0000256" key="9">
    <source>
        <dbReference type="SAM" id="SignalP"/>
    </source>
</evidence>